<dbReference type="EMBL" id="WXYQ01000008">
    <property type="protein sequence ID" value="NBG96430.1"/>
    <property type="molecule type" value="Genomic_DNA"/>
</dbReference>
<dbReference type="PANTHER" id="PTHR41252">
    <property type="entry name" value="BLR2505 PROTEIN"/>
    <property type="match status" value="1"/>
</dbReference>
<dbReference type="OrthoDB" id="5733507at2"/>
<dbReference type="AlphaFoldDB" id="A0A845QE07"/>
<protein>
    <submittedName>
        <fullName evidence="2">Nuclear transport factor 2 family protein</fullName>
    </submittedName>
</protein>
<gene>
    <name evidence="2" type="ORF">GTQ45_11865</name>
</gene>
<dbReference type="SUPFAM" id="SSF54427">
    <property type="entry name" value="NTF2-like"/>
    <property type="match status" value="1"/>
</dbReference>
<evidence type="ECO:0000313" key="3">
    <source>
        <dbReference type="Proteomes" id="UP000470384"/>
    </source>
</evidence>
<dbReference type="GeneID" id="300654206"/>
<dbReference type="Gene3D" id="3.10.450.50">
    <property type="match status" value="1"/>
</dbReference>
<dbReference type="Proteomes" id="UP000470384">
    <property type="component" value="Unassembled WGS sequence"/>
</dbReference>
<evidence type="ECO:0000313" key="2">
    <source>
        <dbReference type="EMBL" id="NBG96430.1"/>
    </source>
</evidence>
<dbReference type="PANTHER" id="PTHR41252:SF1">
    <property type="entry name" value="BLR2505 PROTEIN"/>
    <property type="match status" value="1"/>
</dbReference>
<reference evidence="2 3" key="1">
    <citation type="journal article" date="2016" name="Int. J. Syst. Evol. Microbiol.">
        <title>Pyruvatibacter mobilis gen. nov., sp. nov., a marine bacterium from the culture broth of Picochlorum sp. 122.</title>
        <authorList>
            <person name="Wang G."/>
            <person name="Tang M."/>
            <person name="Wu H."/>
            <person name="Dai S."/>
            <person name="Li T."/>
            <person name="Chen C."/>
            <person name="He H."/>
            <person name="Fan J."/>
            <person name="Xiang W."/>
            <person name="Li X."/>
        </authorList>
    </citation>
    <scope>NUCLEOTIDE SEQUENCE [LARGE SCALE GENOMIC DNA]</scope>
    <source>
        <strain evidence="2 3">GYP-11</strain>
    </source>
</reference>
<dbReference type="Pfam" id="PF12680">
    <property type="entry name" value="SnoaL_2"/>
    <property type="match status" value="1"/>
</dbReference>
<evidence type="ECO:0000259" key="1">
    <source>
        <dbReference type="Pfam" id="PF12680"/>
    </source>
</evidence>
<accession>A0A845QE07</accession>
<dbReference type="InterPro" id="IPR037401">
    <property type="entry name" value="SnoaL-like"/>
</dbReference>
<sequence length="134" mass="15003">MTEQDRNIAATQNLFAAFGAGDIPGILGLCNDDIHIEFYGPADIIPYADMYDGMNAARRFFETVLSSVDIHIFEPQEFLADRDKVVVTGVLHLTAKATGRDIKSDFVHVITMKDGKWSKFRDFMNTHEAVKAFS</sequence>
<keyword evidence="3" id="KW-1185">Reference proteome</keyword>
<dbReference type="RefSeq" id="WP_160588521.1">
    <property type="nucleotide sequence ID" value="NZ_BMHN01000001.1"/>
</dbReference>
<feature type="domain" description="SnoaL-like" evidence="1">
    <location>
        <begin position="12"/>
        <end position="118"/>
    </location>
</feature>
<comment type="caution">
    <text evidence="2">The sequence shown here is derived from an EMBL/GenBank/DDBJ whole genome shotgun (WGS) entry which is preliminary data.</text>
</comment>
<name>A0A845QE07_9HYPH</name>
<organism evidence="2 3">
    <name type="scientific">Pyruvatibacter mobilis</name>
    <dbReference type="NCBI Taxonomy" id="1712261"/>
    <lineage>
        <taxon>Bacteria</taxon>
        <taxon>Pseudomonadati</taxon>
        <taxon>Pseudomonadota</taxon>
        <taxon>Alphaproteobacteria</taxon>
        <taxon>Hyphomicrobiales</taxon>
        <taxon>Parvibaculaceae</taxon>
        <taxon>Pyruvatibacter</taxon>
    </lineage>
</organism>
<proteinExistence type="predicted"/>
<dbReference type="InterPro" id="IPR032710">
    <property type="entry name" value="NTF2-like_dom_sf"/>
</dbReference>